<dbReference type="InterPro" id="IPR009003">
    <property type="entry name" value="Peptidase_S1_PA"/>
</dbReference>
<dbReference type="InterPro" id="IPR050966">
    <property type="entry name" value="Glutamyl_endopeptidase"/>
</dbReference>
<reference evidence="3" key="1">
    <citation type="journal article" date="2022" name="Front Environ Sci">
        <title>Complete genome sequence analysis of a novel alkane-degrading bacterial strain, Acinetobacter vivianii KJ-1, and its diesel degradation ability.</title>
        <authorList>
            <person name="Zhang Y."/>
            <person name="Song F."/>
            <person name="Wang J."/>
            <person name="Zhao Q."/>
            <person name="Zheng L."/>
            <person name="Wang Z."/>
            <person name="Zhang X."/>
            <person name="Gao Y."/>
            <person name="Chen G."/>
            <person name="Huang Y."/>
        </authorList>
    </citation>
    <scope>NUCLEOTIDE SEQUENCE</scope>
    <source>
        <strain evidence="3">KJ-1</strain>
    </source>
</reference>
<keyword evidence="1 2" id="KW-0732">Signal</keyword>
<protein>
    <recommendedName>
        <fullName evidence="5">Peptidase S1 domain-containing protein</fullName>
    </recommendedName>
</protein>
<feature type="chain" id="PRO_5042544452" description="Peptidase S1 domain-containing protein" evidence="2">
    <location>
        <begin position="30"/>
        <end position="341"/>
    </location>
</feature>
<dbReference type="Proteomes" id="UP001199528">
    <property type="component" value="Chromosome"/>
</dbReference>
<evidence type="ECO:0000313" key="3">
    <source>
        <dbReference type="EMBL" id="WDZ51796.1"/>
    </source>
</evidence>
<dbReference type="PANTHER" id="PTHR15462:SF19">
    <property type="entry name" value="PEPTIDASE S1 DOMAIN-CONTAINING PROTEIN"/>
    <property type="match status" value="1"/>
</dbReference>
<dbReference type="SUPFAM" id="SSF50494">
    <property type="entry name" value="Trypsin-like serine proteases"/>
    <property type="match status" value="1"/>
</dbReference>
<dbReference type="EMBL" id="CP085083">
    <property type="protein sequence ID" value="WDZ51796.1"/>
    <property type="molecule type" value="Genomic_DNA"/>
</dbReference>
<gene>
    <name evidence="3" type="ORF">LF296_03090</name>
</gene>
<evidence type="ECO:0000256" key="2">
    <source>
        <dbReference type="SAM" id="SignalP"/>
    </source>
</evidence>
<dbReference type="Gene3D" id="2.40.10.10">
    <property type="entry name" value="Trypsin-like serine proteases"/>
    <property type="match status" value="2"/>
</dbReference>
<sequence>MKNNSIFVRSITFTFATASLIGLTSTSFADDKKTSNAQYAQAITQQEQQAVLAYWTSVRMAKAVPMKLLPQREKKSNSSVMNSHGKLRIIKGVAPSKWMNHSQLRGPLAFPELGAAWPGRGAVAATTGKLFYTIPGVGDGTCSANAVVSENKSTIMTAGHCITKDGKQYKNIIFVPDYNSGPGSYGVWTAKWAFTTPQWADGNDMFHDVATIITNPLNGQFLTDVVGGSGLEFNRKVEDPVEPGLPSDYGQFYLFGYPNNFANGQTLTYCSGDTAVVDVKPFTICNMKNGASGGPWFLDFDEKTGVGIQNSVNHAVLGSVLLGSYFDSFAEALYEKTQSFK</sequence>
<dbReference type="PANTHER" id="PTHR15462">
    <property type="entry name" value="SERINE PROTEASE"/>
    <property type="match status" value="1"/>
</dbReference>
<reference evidence="3" key="2">
    <citation type="submission" date="2023-02" db="EMBL/GenBank/DDBJ databases">
        <authorList>
            <person name="Huang Y."/>
            <person name="Zhang Y."/>
            <person name="Zhang T."/>
            <person name="Wang J."/>
        </authorList>
    </citation>
    <scope>NUCLEOTIDE SEQUENCE</scope>
    <source>
        <strain evidence="3">KJ-1</strain>
    </source>
</reference>
<accession>A0AAJ6NK13</accession>
<feature type="signal peptide" evidence="2">
    <location>
        <begin position="1"/>
        <end position="29"/>
    </location>
</feature>
<dbReference type="KEGG" id="aviv:LF296_03090"/>
<name>A0AAJ6NK13_9GAMM</name>
<dbReference type="RefSeq" id="WP_272655464.1">
    <property type="nucleotide sequence ID" value="NZ_CP085083.1"/>
</dbReference>
<dbReference type="InterPro" id="IPR043504">
    <property type="entry name" value="Peptidase_S1_PA_chymotrypsin"/>
</dbReference>
<proteinExistence type="predicted"/>
<organism evidence="3 4">
    <name type="scientific">Acinetobacter vivianii</name>
    <dbReference type="NCBI Taxonomy" id="1776742"/>
    <lineage>
        <taxon>Bacteria</taxon>
        <taxon>Pseudomonadati</taxon>
        <taxon>Pseudomonadota</taxon>
        <taxon>Gammaproteobacteria</taxon>
        <taxon>Moraxellales</taxon>
        <taxon>Moraxellaceae</taxon>
        <taxon>Acinetobacter</taxon>
    </lineage>
</organism>
<evidence type="ECO:0000256" key="1">
    <source>
        <dbReference type="ARBA" id="ARBA00022729"/>
    </source>
</evidence>
<evidence type="ECO:0000313" key="4">
    <source>
        <dbReference type="Proteomes" id="UP001199528"/>
    </source>
</evidence>
<evidence type="ECO:0008006" key="5">
    <source>
        <dbReference type="Google" id="ProtNLM"/>
    </source>
</evidence>
<dbReference type="AlphaFoldDB" id="A0AAJ6NK13"/>